<protein>
    <submittedName>
        <fullName evidence="1">Uncharacterized protein</fullName>
    </submittedName>
</protein>
<sequence length="93" mass="10311">MAIFSRTFMNTAPDSRHTELSTSYRTMSETVCDAGNCRGITLYVLVLKRCFPMDGMAHFTTVVPISACEVASPQFFPAALIFAFSLTIYQNQA</sequence>
<dbReference type="Proteomes" id="UP000024635">
    <property type="component" value="Unassembled WGS sequence"/>
</dbReference>
<proteinExistence type="predicted"/>
<name>A0A016T063_9BILA</name>
<dbReference type="AlphaFoldDB" id="A0A016T063"/>
<gene>
    <name evidence="1" type="primary">Acey_s0154.g3017</name>
    <name evidence="1" type="ORF">Y032_0154g3017</name>
</gene>
<evidence type="ECO:0000313" key="1">
    <source>
        <dbReference type="EMBL" id="EYB96057.1"/>
    </source>
</evidence>
<accession>A0A016T063</accession>
<comment type="caution">
    <text evidence="1">The sequence shown here is derived from an EMBL/GenBank/DDBJ whole genome shotgun (WGS) entry which is preliminary data.</text>
</comment>
<organism evidence="1 2">
    <name type="scientific">Ancylostoma ceylanicum</name>
    <dbReference type="NCBI Taxonomy" id="53326"/>
    <lineage>
        <taxon>Eukaryota</taxon>
        <taxon>Metazoa</taxon>
        <taxon>Ecdysozoa</taxon>
        <taxon>Nematoda</taxon>
        <taxon>Chromadorea</taxon>
        <taxon>Rhabditida</taxon>
        <taxon>Rhabditina</taxon>
        <taxon>Rhabditomorpha</taxon>
        <taxon>Strongyloidea</taxon>
        <taxon>Ancylostomatidae</taxon>
        <taxon>Ancylostomatinae</taxon>
        <taxon>Ancylostoma</taxon>
    </lineage>
</organism>
<reference evidence="2" key="1">
    <citation type="journal article" date="2015" name="Nat. Genet.">
        <title>The genome and transcriptome of the zoonotic hookworm Ancylostoma ceylanicum identify infection-specific gene families.</title>
        <authorList>
            <person name="Schwarz E.M."/>
            <person name="Hu Y."/>
            <person name="Antoshechkin I."/>
            <person name="Miller M.M."/>
            <person name="Sternberg P.W."/>
            <person name="Aroian R.V."/>
        </authorList>
    </citation>
    <scope>NUCLEOTIDE SEQUENCE</scope>
    <source>
        <strain evidence="2">HY135</strain>
    </source>
</reference>
<evidence type="ECO:0000313" key="2">
    <source>
        <dbReference type="Proteomes" id="UP000024635"/>
    </source>
</evidence>
<keyword evidence="2" id="KW-1185">Reference proteome</keyword>
<dbReference type="EMBL" id="JARK01001490">
    <property type="protein sequence ID" value="EYB96057.1"/>
    <property type="molecule type" value="Genomic_DNA"/>
</dbReference>